<dbReference type="InterPro" id="IPR008319">
    <property type="entry name" value="GyrI-like_CCH_Lin2189-like"/>
</dbReference>
<evidence type="ECO:0000313" key="2">
    <source>
        <dbReference type="EMBL" id="PIE33381.1"/>
    </source>
</evidence>
<comment type="caution">
    <text evidence="2">The sequence shown here is derived from an EMBL/GenBank/DDBJ whole genome shotgun (WGS) entry which is preliminary data.</text>
</comment>
<proteinExistence type="predicted"/>
<dbReference type="InterPro" id="IPR029442">
    <property type="entry name" value="GyrI-like"/>
</dbReference>
<dbReference type="EMBL" id="PDSK01000099">
    <property type="protein sequence ID" value="PIE33381.1"/>
    <property type="molecule type" value="Genomic_DNA"/>
</dbReference>
<reference evidence="2 3" key="1">
    <citation type="submission" date="2017-10" db="EMBL/GenBank/DDBJ databases">
        <title>Novel microbial diversity and functional potential in the marine mammal oral microbiome.</title>
        <authorList>
            <person name="Dudek N.K."/>
            <person name="Sun C.L."/>
            <person name="Burstein D."/>
            <person name="Kantor R.S."/>
            <person name="Aliaga Goltsman D.S."/>
            <person name="Bik E.M."/>
            <person name="Thomas B.C."/>
            <person name="Banfield J.F."/>
            <person name="Relman D.A."/>
        </authorList>
    </citation>
    <scope>NUCLEOTIDE SEQUENCE [LARGE SCALE GENOMIC DNA]</scope>
    <source>
        <strain evidence="2">DOLJORAL78_47_16</strain>
    </source>
</reference>
<dbReference type="Proteomes" id="UP000230821">
    <property type="component" value="Unassembled WGS sequence"/>
</dbReference>
<gene>
    <name evidence="2" type="ORF">CSA56_11925</name>
</gene>
<dbReference type="PIRSF" id="PIRSF031644">
    <property type="entry name" value="UCP031644"/>
    <property type="match status" value="1"/>
</dbReference>
<dbReference type="SUPFAM" id="SSF55136">
    <property type="entry name" value="Probable bacterial effector-binding domain"/>
    <property type="match status" value="1"/>
</dbReference>
<sequence>MSKIDYKKELKHLYKPSAKKIEIVNVPSMNFLMIDGAGDPNTSQEFQEGIEALFGVSYTLKFMIKKGAFAVDYGVLPLEGLWWADDMGQFSIQDKSNWQWTVMTMQPEQYITVNLVQEAIVQVDKKKGLAALSKLRFERFEEGLAAQVMHIGPFSEEGPTIEKLHDFIEEQGYQRSGRHHEIYLSDFRRTAPEKLKTIIRQPMRKV</sequence>
<dbReference type="AlphaFoldDB" id="A0A2G6KCJ8"/>
<name>A0A2G6KCJ8_9BACT</name>
<dbReference type="InterPro" id="IPR011256">
    <property type="entry name" value="Reg_factor_effector_dom_sf"/>
</dbReference>
<evidence type="ECO:0000313" key="3">
    <source>
        <dbReference type="Proteomes" id="UP000230821"/>
    </source>
</evidence>
<dbReference type="Gene3D" id="3.20.80.10">
    <property type="entry name" value="Regulatory factor, effector binding domain"/>
    <property type="match status" value="1"/>
</dbReference>
<feature type="domain" description="GyrI-like small molecule binding" evidence="1">
    <location>
        <begin position="20"/>
        <end position="199"/>
    </location>
</feature>
<accession>A0A2G6KCJ8</accession>
<dbReference type="Pfam" id="PF06445">
    <property type="entry name" value="GyrI-like"/>
    <property type="match status" value="1"/>
</dbReference>
<evidence type="ECO:0000259" key="1">
    <source>
        <dbReference type="Pfam" id="PF06445"/>
    </source>
</evidence>
<organism evidence="2 3">
    <name type="scientific">candidate division KSB3 bacterium</name>
    <dbReference type="NCBI Taxonomy" id="2044937"/>
    <lineage>
        <taxon>Bacteria</taxon>
        <taxon>candidate division KSB3</taxon>
    </lineage>
</organism>
<protein>
    <recommendedName>
        <fullName evidence="1">GyrI-like small molecule binding domain-containing protein</fullName>
    </recommendedName>
</protein>